<dbReference type="AlphaFoldDB" id="A0A7X1B2D1"/>
<evidence type="ECO:0000259" key="2">
    <source>
        <dbReference type="Pfam" id="PF00535"/>
    </source>
</evidence>
<dbReference type="CDD" id="cd02511">
    <property type="entry name" value="Beta4Glucosyltransferase"/>
    <property type="match status" value="1"/>
</dbReference>
<comment type="caution">
    <text evidence="3">The sequence shown here is derived from an EMBL/GenBank/DDBJ whole genome shotgun (WGS) entry which is preliminary data.</text>
</comment>
<dbReference type="Pfam" id="PF00535">
    <property type="entry name" value="Glycos_transf_2"/>
    <property type="match status" value="1"/>
</dbReference>
<dbReference type="EMBL" id="JACHVA010000143">
    <property type="protein sequence ID" value="MBC2604351.1"/>
    <property type="molecule type" value="Genomic_DNA"/>
</dbReference>
<evidence type="ECO:0000256" key="1">
    <source>
        <dbReference type="ARBA" id="ARBA00038494"/>
    </source>
</evidence>
<dbReference type="GO" id="GO:0016740">
    <property type="term" value="F:transferase activity"/>
    <property type="evidence" value="ECO:0007669"/>
    <property type="project" value="UniProtKB-KW"/>
</dbReference>
<keyword evidence="3" id="KW-0808">Transferase</keyword>
<evidence type="ECO:0000313" key="3">
    <source>
        <dbReference type="EMBL" id="MBC2604351.1"/>
    </source>
</evidence>
<dbReference type="PANTHER" id="PTHR43630:SF2">
    <property type="entry name" value="GLYCOSYLTRANSFERASE"/>
    <property type="match status" value="1"/>
</dbReference>
<dbReference type="Gene3D" id="3.90.550.10">
    <property type="entry name" value="Spore Coat Polysaccharide Biosynthesis Protein SpsA, Chain A"/>
    <property type="match status" value="1"/>
</dbReference>
<feature type="domain" description="Glycosyltransferase 2-like" evidence="2">
    <location>
        <begin position="7"/>
        <end position="139"/>
    </location>
</feature>
<reference evidence="3 4" key="1">
    <citation type="submission" date="2020-07" db="EMBL/GenBank/DDBJ databases">
        <authorList>
            <person name="Feng X."/>
        </authorList>
    </citation>
    <scope>NUCLEOTIDE SEQUENCE [LARGE SCALE GENOMIC DNA]</scope>
    <source>
        <strain evidence="3 4">JCM14086</strain>
    </source>
</reference>
<dbReference type="InterPro" id="IPR029044">
    <property type="entry name" value="Nucleotide-diphossugar_trans"/>
</dbReference>
<accession>A0A7X1B2D1</accession>
<evidence type="ECO:0000313" key="4">
    <source>
        <dbReference type="Proteomes" id="UP000525652"/>
    </source>
</evidence>
<sequence length="253" mass="29495">MKTIKASVCILTKNEEENLPKCLAPLADFEEVIVYDSGSTDKTVEIARKHGATVIEGDWEGFGTTRKKLFEAATQPWIFWLDADEIAPDDLIGEIRNCVEADPKTNGYRINRTTWIGRKRFRHGNWYPDWNLRFFRRTEWTMEERDVHESVKVVGIEGDFLTRLEHYSYRNWAERKTRSQRYSKLWASQAFRDGMRATYFDQVGHAWGCFLKGFILKLGFLDGIGGFRLALSNSAEVSDKYRRLRKAWDKFGG</sequence>
<dbReference type="PANTHER" id="PTHR43630">
    <property type="entry name" value="POLY-BETA-1,6-N-ACETYL-D-GLUCOSAMINE SYNTHASE"/>
    <property type="match status" value="1"/>
</dbReference>
<dbReference type="SUPFAM" id="SSF53448">
    <property type="entry name" value="Nucleotide-diphospho-sugar transferases"/>
    <property type="match status" value="1"/>
</dbReference>
<keyword evidence="4" id="KW-1185">Reference proteome</keyword>
<proteinExistence type="inferred from homology"/>
<dbReference type="Proteomes" id="UP000525652">
    <property type="component" value="Unassembled WGS sequence"/>
</dbReference>
<dbReference type="InterPro" id="IPR001173">
    <property type="entry name" value="Glyco_trans_2-like"/>
</dbReference>
<organism evidence="3 4">
    <name type="scientific">Puniceicoccus vermicola</name>
    <dbReference type="NCBI Taxonomy" id="388746"/>
    <lineage>
        <taxon>Bacteria</taxon>
        <taxon>Pseudomonadati</taxon>
        <taxon>Verrucomicrobiota</taxon>
        <taxon>Opitutia</taxon>
        <taxon>Puniceicoccales</taxon>
        <taxon>Puniceicoccaceae</taxon>
        <taxon>Puniceicoccus</taxon>
    </lineage>
</organism>
<comment type="similarity">
    <text evidence="1">Belongs to the glycosyltransferase 2 family. WaaE/KdtX subfamily.</text>
</comment>
<dbReference type="RefSeq" id="WP_185694963.1">
    <property type="nucleotide sequence ID" value="NZ_JACHVA010000143.1"/>
</dbReference>
<gene>
    <name evidence="3" type="ORF">H5P30_21435</name>
</gene>
<name>A0A7X1B2D1_9BACT</name>
<protein>
    <submittedName>
        <fullName evidence="3">Glycosyltransferase family 2 protein</fullName>
    </submittedName>
</protein>